<evidence type="ECO:0000313" key="3">
    <source>
        <dbReference type="Proteomes" id="UP000698222"/>
    </source>
</evidence>
<protein>
    <recommendedName>
        <fullName evidence="4">Alpha/beta hydrolase</fullName>
    </recommendedName>
</protein>
<sequence>MNGFHGMAPDAVRSYAGRLHAASGALEDRRGRLDAAVRTVSWAGPDAEDFRGRWREQATDSLTALCDQLDRLGDQALTEADEQDATSAPDGGSSGTDGGGTGTDGGGAMIPPAPAADIAHGYRQDDAPWMPDWLEAPLEEGLSGVAGVTSVAIGWGVDTGIDLVEDGLGSIGVRTDGIAQFQRDADHVGTILEDWATGERVPTYAELGAAALVTTGSAGVGVYEAVTGEDTPFLDDRPGGIVTDVVTDDGRARSPRDLQDLVADNDALRMDSPGQAPLEAGQIGIQEVRGASGGRPSYIVQVPPTEGAGATDVPGAYGEQGNSRDWGSNLRLVAGQHPAAMDDVQAAMAAADVPPGADVLIVGHSQGGIVANQLAADPSFNSTSGDPGTYNVTHTFSVGSPVQTVVPAQGTTRSVNVSHEAGTGLEGFSGDLIAETDLGGAQPGGTHLGAPNRHEVTLDPYPVTGIDPVPVLVANHDSMGSGHDPAGGYSGSLARSTASDPTLSALQDDLAGVYLGDGTYVARSQVVTVGRGEP</sequence>
<gene>
    <name evidence="2" type="ORF">JOF44_003633</name>
</gene>
<evidence type="ECO:0000256" key="1">
    <source>
        <dbReference type="SAM" id="MobiDB-lite"/>
    </source>
</evidence>
<dbReference type="Gene3D" id="1.10.287.1060">
    <property type="entry name" value="ESAT-6-like"/>
    <property type="match status" value="1"/>
</dbReference>
<evidence type="ECO:0008006" key="4">
    <source>
        <dbReference type="Google" id="ProtNLM"/>
    </source>
</evidence>
<feature type="compositionally biased region" description="Gly residues" evidence="1">
    <location>
        <begin position="92"/>
        <end position="108"/>
    </location>
</feature>
<dbReference type="InterPro" id="IPR029058">
    <property type="entry name" value="AB_hydrolase_fold"/>
</dbReference>
<keyword evidence="3" id="KW-1185">Reference proteome</keyword>
<name>A0ABS4YQ66_9MICO</name>
<comment type="caution">
    <text evidence="2">The sequence shown here is derived from an EMBL/GenBank/DDBJ whole genome shotgun (WGS) entry which is preliminary data.</text>
</comment>
<organism evidence="2 3">
    <name type="scientific">Brachybacterium fresconis</name>
    <dbReference type="NCBI Taxonomy" id="173363"/>
    <lineage>
        <taxon>Bacteria</taxon>
        <taxon>Bacillati</taxon>
        <taxon>Actinomycetota</taxon>
        <taxon>Actinomycetes</taxon>
        <taxon>Micrococcales</taxon>
        <taxon>Dermabacteraceae</taxon>
        <taxon>Brachybacterium</taxon>
    </lineage>
</organism>
<accession>A0ABS4YQ66</accession>
<reference evidence="2 3" key="1">
    <citation type="submission" date="2021-03" db="EMBL/GenBank/DDBJ databases">
        <title>Sequencing the genomes of 1000 actinobacteria strains.</title>
        <authorList>
            <person name="Klenk H.-P."/>
        </authorList>
    </citation>
    <scope>NUCLEOTIDE SEQUENCE [LARGE SCALE GENOMIC DNA]</scope>
    <source>
        <strain evidence="2 3">DSM 14564</strain>
    </source>
</reference>
<dbReference type="Proteomes" id="UP000698222">
    <property type="component" value="Unassembled WGS sequence"/>
</dbReference>
<dbReference type="Gene3D" id="3.40.50.1820">
    <property type="entry name" value="alpha/beta hydrolase"/>
    <property type="match status" value="1"/>
</dbReference>
<dbReference type="EMBL" id="JAGIOC010000001">
    <property type="protein sequence ID" value="MBP2410730.1"/>
    <property type="molecule type" value="Genomic_DNA"/>
</dbReference>
<feature type="region of interest" description="Disordered" evidence="1">
    <location>
        <begin position="79"/>
        <end position="115"/>
    </location>
</feature>
<proteinExistence type="predicted"/>
<evidence type="ECO:0000313" key="2">
    <source>
        <dbReference type="EMBL" id="MBP2410730.1"/>
    </source>
</evidence>
<dbReference type="RefSeq" id="WP_209894844.1">
    <property type="nucleotide sequence ID" value="NZ_BAAAJV010000008.1"/>
</dbReference>
<dbReference type="SUPFAM" id="SSF53474">
    <property type="entry name" value="alpha/beta-Hydrolases"/>
    <property type="match status" value="1"/>
</dbReference>
<feature type="region of interest" description="Disordered" evidence="1">
    <location>
        <begin position="478"/>
        <end position="497"/>
    </location>
</feature>